<dbReference type="Gene3D" id="3.60.21.10">
    <property type="match status" value="1"/>
</dbReference>
<keyword evidence="6" id="KW-1185">Reference proteome</keyword>
<organism evidence="5 6">
    <name type="scientific">Candidatus Cohnella colombiensis</name>
    <dbReference type="NCBI Taxonomy" id="3121368"/>
    <lineage>
        <taxon>Bacteria</taxon>
        <taxon>Bacillati</taxon>
        <taxon>Bacillota</taxon>
        <taxon>Bacilli</taxon>
        <taxon>Bacillales</taxon>
        <taxon>Paenibacillaceae</taxon>
        <taxon>Cohnella</taxon>
    </lineage>
</organism>
<accession>A0AA95EZD3</accession>
<feature type="domain" description="Capsule synthesis protein CapA" evidence="4">
    <location>
        <begin position="67"/>
        <end position="322"/>
    </location>
</feature>
<name>A0AA95EZD3_9BACL</name>
<feature type="compositionally biased region" description="Polar residues" evidence="2">
    <location>
        <begin position="41"/>
        <end position="55"/>
    </location>
</feature>
<dbReference type="InterPro" id="IPR019079">
    <property type="entry name" value="Capsule_synth_CapA"/>
</dbReference>
<dbReference type="AlphaFoldDB" id="A0AA95EZD3"/>
<dbReference type="InterPro" id="IPR029052">
    <property type="entry name" value="Metallo-depent_PP-like"/>
</dbReference>
<reference evidence="5" key="1">
    <citation type="submission" date="2023-03" db="EMBL/GenBank/DDBJ databases">
        <title>Andean soil-derived lignocellulolytic bacterial consortium as a source of novel taxa and putative plastic-active enzymes.</title>
        <authorList>
            <person name="Diaz-Garcia L."/>
            <person name="Chuvochina M."/>
            <person name="Feuerriegel G."/>
            <person name="Bunk B."/>
            <person name="Sproer C."/>
            <person name="Streit W.R."/>
            <person name="Rodriguez L.M."/>
            <person name="Overmann J."/>
            <person name="Jimenez D.J."/>
        </authorList>
    </citation>
    <scope>NUCLEOTIDE SEQUENCE</scope>
    <source>
        <strain evidence="5">MAG 2441</strain>
    </source>
</reference>
<evidence type="ECO:0000259" key="4">
    <source>
        <dbReference type="SMART" id="SM00854"/>
    </source>
</evidence>
<gene>
    <name evidence="5" type="ORF">P0Y55_06915</name>
</gene>
<dbReference type="SUPFAM" id="SSF56300">
    <property type="entry name" value="Metallo-dependent phosphatases"/>
    <property type="match status" value="1"/>
</dbReference>
<proteinExistence type="inferred from homology"/>
<dbReference type="EMBL" id="CP119317">
    <property type="protein sequence ID" value="WEK55769.1"/>
    <property type="molecule type" value="Genomic_DNA"/>
</dbReference>
<keyword evidence="3" id="KW-0732">Signal</keyword>
<evidence type="ECO:0000313" key="5">
    <source>
        <dbReference type="EMBL" id="WEK55769.1"/>
    </source>
</evidence>
<feature type="signal peptide" evidence="3">
    <location>
        <begin position="1"/>
        <end position="19"/>
    </location>
</feature>
<dbReference type="PANTHER" id="PTHR33393">
    <property type="entry name" value="POLYGLUTAMINE SYNTHESIS ACCESSORY PROTEIN RV0574C-RELATED"/>
    <property type="match status" value="1"/>
</dbReference>
<comment type="similarity">
    <text evidence="1">Belongs to the CapA family.</text>
</comment>
<dbReference type="InterPro" id="IPR052169">
    <property type="entry name" value="CW_Biosynth-Accessory"/>
</dbReference>
<feature type="region of interest" description="Disordered" evidence="2">
    <location>
        <begin position="41"/>
        <end position="61"/>
    </location>
</feature>
<dbReference type="SMART" id="SM00854">
    <property type="entry name" value="PGA_cap"/>
    <property type="match status" value="1"/>
</dbReference>
<evidence type="ECO:0000313" key="6">
    <source>
        <dbReference type="Proteomes" id="UP001178662"/>
    </source>
</evidence>
<evidence type="ECO:0000256" key="2">
    <source>
        <dbReference type="SAM" id="MobiDB-lite"/>
    </source>
</evidence>
<sequence>MRKVSLGINLGLLVLMLTACSSLSPVSVSTLATNNPIHTEEATATSSPLHTQQEPSPSPTPIVTEASLLAVGDIMVHSPQLPAYYNAETKDYHFNAWFDQVKQIFAEGDWVVGNLETPLAGEDLKYSGYPRFNAPAQLAEALVNAGVNLVSTANNHTMDRGFPGVERTLNNVKAAGLIPVGSAATKEESEQQVIVERNGIQMGFLAYSYGTNGIPVPADKPFAINLIDKDKIVSDIVALRASGVDLVTVSLHFGNEYQRMPSDGQIDLAHSLVAAGADLILGSHPHVVQPYDEIIIPADESIDGTERRGLVIYSLGNFISNQSGDWKDVGLIFGVTFTKTVEPDGTSRVEWHTVKTIPTWVHIFTKNKLRYYTVIPLEQALTTRDDPTLTTEDYSNMEKKLASINEHLLRLQ</sequence>
<dbReference type="Proteomes" id="UP001178662">
    <property type="component" value="Chromosome"/>
</dbReference>
<protein>
    <submittedName>
        <fullName evidence="5">CapA family protein</fullName>
    </submittedName>
</protein>
<evidence type="ECO:0000256" key="1">
    <source>
        <dbReference type="ARBA" id="ARBA00005662"/>
    </source>
</evidence>
<dbReference type="CDD" id="cd07381">
    <property type="entry name" value="MPP_CapA"/>
    <property type="match status" value="1"/>
</dbReference>
<dbReference type="Pfam" id="PF09587">
    <property type="entry name" value="PGA_cap"/>
    <property type="match status" value="1"/>
</dbReference>
<feature type="chain" id="PRO_5041723417" evidence="3">
    <location>
        <begin position="20"/>
        <end position="412"/>
    </location>
</feature>
<dbReference type="PROSITE" id="PS51257">
    <property type="entry name" value="PROKAR_LIPOPROTEIN"/>
    <property type="match status" value="1"/>
</dbReference>
<dbReference type="PANTHER" id="PTHR33393:SF12">
    <property type="entry name" value="CAPSULE BIOSYNTHESIS PROTEIN CAPA"/>
    <property type="match status" value="1"/>
</dbReference>
<evidence type="ECO:0000256" key="3">
    <source>
        <dbReference type="SAM" id="SignalP"/>
    </source>
</evidence>